<feature type="region of interest" description="Disordered" evidence="1">
    <location>
        <begin position="270"/>
        <end position="306"/>
    </location>
</feature>
<dbReference type="Proteomes" id="UP001165653">
    <property type="component" value="Unassembled WGS sequence"/>
</dbReference>
<dbReference type="EMBL" id="JAPDDR010000005">
    <property type="protein sequence ID" value="MCW1914331.1"/>
    <property type="molecule type" value="Genomic_DNA"/>
</dbReference>
<evidence type="ECO:0000256" key="1">
    <source>
        <dbReference type="SAM" id="MobiDB-lite"/>
    </source>
</evidence>
<dbReference type="RefSeq" id="WP_264513856.1">
    <property type="nucleotide sequence ID" value="NZ_JAPDDR010000005.1"/>
</dbReference>
<keyword evidence="3" id="KW-1185">Reference proteome</keyword>
<evidence type="ECO:0000313" key="2">
    <source>
        <dbReference type="EMBL" id="MCW1914331.1"/>
    </source>
</evidence>
<gene>
    <name evidence="2" type="ORF">OJ996_12140</name>
</gene>
<protein>
    <submittedName>
        <fullName evidence="2">Uncharacterized protein</fullName>
    </submittedName>
</protein>
<sequence length="306" mass="35101">MSFPSKLRPFLYLAVGLVVGGAAAVMFRDSLPGEEGTPEERIAKLEVDLRRSQNRVLALEGNRRSGRTVQDGLRELKESYEMGRLISPDDLLRTFQPWVRDLSPIFDRIRVRDQKRQSDRIVGELTRKYDLTPAQQKTLGEWFKRKAEEDAKRFSDLAGQPGTTLEDLMRETRDDHWDTGLDAQMATVLSGEKLENFKHERLTEKTDRVQGDADMRLARVDAIVGLDDGQRDQVFNIMARGSVDYDPEMQLGGRVGDRNQEMLSVLRPEQQRAWEAEKERRRSEAQAEMEEIGMTLPSGWDALDDY</sequence>
<feature type="compositionally biased region" description="Basic and acidic residues" evidence="1">
    <location>
        <begin position="270"/>
        <end position="285"/>
    </location>
</feature>
<organism evidence="2 3">
    <name type="scientific">Luteolibacter rhizosphaerae</name>
    <dbReference type="NCBI Taxonomy" id="2989719"/>
    <lineage>
        <taxon>Bacteria</taxon>
        <taxon>Pseudomonadati</taxon>
        <taxon>Verrucomicrobiota</taxon>
        <taxon>Verrucomicrobiia</taxon>
        <taxon>Verrucomicrobiales</taxon>
        <taxon>Verrucomicrobiaceae</taxon>
        <taxon>Luteolibacter</taxon>
    </lineage>
</organism>
<name>A0ABT3G399_9BACT</name>
<proteinExistence type="predicted"/>
<accession>A0ABT3G399</accession>
<comment type="caution">
    <text evidence="2">The sequence shown here is derived from an EMBL/GenBank/DDBJ whole genome shotgun (WGS) entry which is preliminary data.</text>
</comment>
<evidence type="ECO:0000313" key="3">
    <source>
        <dbReference type="Proteomes" id="UP001165653"/>
    </source>
</evidence>
<reference evidence="2" key="1">
    <citation type="submission" date="2022-10" db="EMBL/GenBank/DDBJ databases">
        <title>Luteolibacter sp. GHJ8, whole genome shotgun sequencing project.</title>
        <authorList>
            <person name="Zhao G."/>
            <person name="Shen L."/>
        </authorList>
    </citation>
    <scope>NUCLEOTIDE SEQUENCE</scope>
    <source>
        <strain evidence="2">GHJ8</strain>
    </source>
</reference>